<comment type="similarity">
    <text evidence="2">Belongs to the GSP F family.</text>
</comment>
<sequence>MIFNYSGFLEGKRVEGTLEASSLEDCEKMLLAQGYRIVAIDEQGGWDLSHVISRFRPGELAYIFYQLHILLAAGIPAVEALSMVSRTLRGKKAELFRKIDADLIAGCSLSAGFAATRAFEPIVATLLEVGEASENLSFVMAQLSTYYHDRESLTKQMASVLVYPVLLIFVTVFVINFVVLGVMPGFEELFTQAGVSLPWMTRVLLHISRFVSAYKWILLGVFIVVIAVGMFYVRSKAGRRTVERWLMHVKLYRDIKRSDVLTMLAFLVRSKVQLQDALYIVEEAVPQEQLKTDLRQARKALYGGTPLSESLRCSMYFDAMTIMLFEVAESSANFETILNALHDNTKRAIEMQTRIFLSVFEPVVIILLAIFVGFVIFAVAMPMFDIVNYVSWR</sequence>
<evidence type="ECO:0000259" key="8">
    <source>
        <dbReference type="Pfam" id="PF00482"/>
    </source>
</evidence>
<dbReference type="Pfam" id="PF00482">
    <property type="entry name" value="T2SSF"/>
    <property type="match status" value="2"/>
</dbReference>
<evidence type="ECO:0000313" key="9">
    <source>
        <dbReference type="EMBL" id="WBW49285.1"/>
    </source>
</evidence>
<dbReference type="InterPro" id="IPR042094">
    <property type="entry name" value="T2SS_GspF_sf"/>
</dbReference>
<evidence type="ECO:0000256" key="5">
    <source>
        <dbReference type="ARBA" id="ARBA00022989"/>
    </source>
</evidence>
<evidence type="ECO:0000256" key="1">
    <source>
        <dbReference type="ARBA" id="ARBA00004651"/>
    </source>
</evidence>
<evidence type="ECO:0000256" key="2">
    <source>
        <dbReference type="ARBA" id="ARBA00005745"/>
    </source>
</evidence>
<feature type="domain" description="Type II secretion system protein GspF" evidence="8">
    <location>
        <begin position="66"/>
        <end position="184"/>
    </location>
</feature>
<dbReference type="InterPro" id="IPR018076">
    <property type="entry name" value="T2SS_GspF_dom"/>
</dbReference>
<organism evidence="9 10">
    <name type="scientific">Peptoniphilus equinus</name>
    <dbReference type="NCBI Taxonomy" id="3016343"/>
    <lineage>
        <taxon>Bacteria</taxon>
        <taxon>Bacillati</taxon>
        <taxon>Bacillota</taxon>
        <taxon>Tissierellia</taxon>
        <taxon>Tissierellales</taxon>
        <taxon>Peptoniphilaceae</taxon>
        <taxon>Peptoniphilus</taxon>
    </lineage>
</organism>
<keyword evidence="10" id="KW-1185">Reference proteome</keyword>
<protein>
    <submittedName>
        <fullName evidence="9">Type II secretion system F family protein</fullName>
    </submittedName>
</protein>
<gene>
    <name evidence="9" type="ORF">O6R05_04550</name>
</gene>
<dbReference type="Gene3D" id="1.20.81.30">
    <property type="entry name" value="Type II secretion system (T2SS), domain F"/>
    <property type="match status" value="2"/>
</dbReference>
<reference evidence="9 10" key="1">
    <citation type="submission" date="2023-01" db="EMBL/GenBank/DDBJ databases">
        <authorList>
            <person name="Lee S.H."/>
            <person name="Jung H.S."/>
            <person name="Yun J.U."/>
        </authorList>
    </citation>
    <scope>NUCLEOTIDE SEQUENCE [LARGE SCALE GENOMIC DNA]</scope>
    <source>
        <strain evidence="9 10">CBA3646</strain>
    </source>
</reference>
<dbReference type="RefSeq" id="WP_271190817.1">
    <property type="nucleotide sequence ID" value="NZ_CP115667.1"/>
</dbReference>
<keyword evidence="4 7" id="KW-0812">Transmembrane</keyword>
<dbReference type="PRINTS" id="PR00812">
    <property type="entry name" value="BCTERIALGSPF"/>
</dbReference>
<evidence type="ECO:0000256" key="3">
    <source>
        <dbReference type="ARBA" id="ARBA00022475"/>
    </source>
</evidence>
<dbReference type="PANTHER" id="PTHR30012:SF0">
    <property type="entry name" value="TYPE II SECRETION SYSTEM PROTEIN F-RELATED"/>
    <property type="match status" value="1"/>
</dbReference>
<feature type="transmembrane region" description="Helical" evidence="7">
    <location>
        <begin position="355"/>
        <end position="384"/>
    </location>
</feature>
<keyword evidence="3" id="KW-1003">Cell membrane</keyword>
<comment type="subcellular location">
    <subcellularLocation>
        <location evidence="1">Cell membrane</location>
        <topology evidence="1">Multi-pass membrane protein</topology>
    </subcellularLocation>
</comment>
<evidence type="ECO:0000256" key="7">
    <source>
        <dbReference type="SAM" id="Phobius"/>
    </source>
</evidence>
<evidence type="ECO:0000313" key="10">
    <source>
        <dbReference type="Proteomes" id="UP001210339"/>
    </source>
</evidence>
<feature type="transmembrane region" description="Helical" evidence="7">
    <location>
        <begin position="160"/>
        <end position="183"/>
    </location>
</feature>
<keyword evidence="6 7" id="KW-0472">Membrane</keyword>
<feature type="domain" description="Type II secretion system protein GspF" evidence="8">
    <location>
        <begin position="261"/>
        <end position="382"/>
    </location>
</feature>
<dbReference type="Proteomes" id="UP001210339">
    <property type="component" value="Chromosome"/>
</dbReference>
<feature type="transmembrane region" description="Helical" evidence="7">
    <location>
        <begin position="63"/>
        <end position="84"/>
    </location>
</feature>
<accession>A0ABY7QTG4</accession>
<evidence type="ECO:0000256" key="4">
    <source>
        <dbReference type="ARBA" id="ARBA00022692"/>
    </source>
</evidence>
<keyword evidence="5 7" id="KW-1133">Transmembrane helix</keyword>
<name>A0ABY7QTG4_9FIRM</name>
<dbReference type="EMBL" id="CP115667">
    <property type="protein sequence ID" value="WBW49285.1"/>
    <property type="molecule type" value="Genomic_DNA"/>
</dbReference>
<feature type="transmembrane region" description="Helical" evidence="7">
    <location>
        <begin position="213"/>
        <end position="233"/>
    </location>
</feature>
<proteinExistence type="inferred from homology"/>
<dbReference type="InterPro" id="IPR003004">
    <property type="entry name" value="GspF/PilC"/>
</dbReference>
<evidence type="ECO:0000256" key="6">
    <source>
        <dbReference type="ARBA" id="ARBA00023136"/>
    </source>
</evidence>
<dbReference type="PANTHER" id="PTHR30012">
    <property type="entry name" value="GENERAL SECRETION PATHWAY PROTEIN"/>
    <property type="match status" value="1"/>
</dbReference>